<keyword evidence="5 17" id="KW-0812">Transmembrane</keyword>
<dbReference type="GO" id="GO:0005774">
    <property type="term" value="C:vacuolar membrane"/>
    <property type="evidence" value="ECO:0007669"/>
    <property type="project" value="UniProtKB-SubCell"/>
</dbReference>
<dbReference type="SUPFAM" id="SSF56784">
    <property type="entry name" value="HAD-like"/>
    <property type="match status" value="1"/>
</dbReference>
<proteinExistence type="inferred from homology"/>
<reference evidence="22 23" key="1">
    <citation type="journal article" date="2010" name="Proc. Natl. Acad. Sci. U.S.A.">
        <title>Insights into evolution of multicellular fungi from the assembled chromosomes of the mushroom Coprinopsis cinerea (Coprinus cinereus).</title>
        <authorList>
            <person name="Stajich J.E."/>
            <person name="Wilke S.K."/>
            <person name="Ahren D."/>
            <person name="Au C.H."/>
            <person name="Birren B.W."/>
            <person name="Borodovsky M."/>
            <person name="Burns C."/>
            <person name="Canback B."/>
            <person name="Casselton L.A."/>
            <person name="Cheng C.K."/>
            <person name="Deng J."/>
            <person name="Dietrich F.S."/>
            <person name="Fargo D.C."/>
            <person name="Farman M.L."/>
            <person name="Gathman A.C."/>
            <person name="Goldberg J."/>
            <person name="Guigo R."/>
            <person name="Hoegger P.J."/>
            <person name="Hooker J.B."/>
            <person name="Huggins A."/>
            <person name="James T.Y."/>
            <person name="Kamada T."/>
            <person name="Kilaru S."/>
            <person name="Kodira C."/>
            <person name="Kues U."/>
            <person name="Kupfer D."/>
            <person name="Kwan H.S."/>
            <person name="Lomsadze A."/>
            <person name="Li W."/>
            <person name="Lilly W.W."/>
            <person name="Ma L.J."/>
            <person name="Mackey A.J."/>
            <person name="Manning G."/>
            <person name="Martin F."/>
            <person name="Muraguchi H."/>
            <person name="Natvig D.O."/>
            <person name="Palmerini H."/>
            <person name="Ramesh M.A."/>
            <person name="Rehmeyer C.J."/>
            <person name="Roe B.A."/>
            <person name="Shenoy N."/>
            <person name="Stanke M."/>
            <person name="Ter-Hovhannisyan V."/>
            <person name="Tunlid A."/>
            <person name="Velagapudi R."/>
            <person name="Vision T.J."/>
            <person name="Zeng Q."/>
            <person name="Zolan M.E."/>
            <person name="Pukkila P.J."/>
        </authorList>
    </citation>
    <scope>NUCLEOTIDE SEQUENCE [LARGE SCALE GENOMIC DNA]</scope>
    <source>
        <strain evidence="23">Okayama-7 / 130 / ATCC MYA-4618 / FGSC 9003</strain>
    </source>
</reference>
<evidence type="ECO:0000256" key="15">
    <source>
        <dbReference type="ARBA" id="ARBA00038148"/>
    </source>
</evidence>
<keyword evidence="7 17" id="KW-0547">Nucleotide-binding</keyword>
<dbReference type="Pfam" id="PF00690">
    <property type="entry name" value="Cation_ATPase_N"/>
    <property type="match status" value="1"/>
</dbReference>
<dbReference type="Pfam" id="PF13246">
    <property type="entry name" value="Cation_ATPase"/>
    <property type="match status" value="1"/>
</dbReference>
<feature type="transmembrane region" description="Helical" evidence="17">
    <location>
        <begin position="349"/>
        <end position="369"/>
    </location>
</feature>
<feature type="domain" description="P-type ATPase A" evidence="19">
    <location>
        <begin position="421"/>
        <end position="535"/>
    </location>
</feature>
<comment type="caution">
    <text evidence="22">The sequence shown here is derived from an EMBL/GenBank/DDBJ whole genome shotgun (WGS) entry which is preliminary data.</text>
</comment>
<dbReference type="FunFam" id="3.40.1110.10:FF:000031">
    <property type="entry name" value="Calcium-transporting ATPase"/>
    <property type="match status" value="1"/>
</dbReference>
<keyword evidence="12 17" id="KW-1133">Transmembrane helix</keyword>
<dbReference type="Gene3D" id="2.70.150.10">
    <property type="entry name" value="Calcium-transporting ATPase, cytoplasmic transduction domain A"/>
    <property type="match status" value="1"/>
</dbReference>
<gene>
    <name evidence="22" type="ORF">CC1G_07569</name>
</gene>
<dbReference type="GO" id="GO:0046872">
    <property type="term" value="F:metal ion binding"/>
    <property type="evidence" value="ECO:0007669"/>
    <property type="project" value="UniProtKB-KW"/>
</dbReference>
<evidence type="ECO:0000256" key="17">
    <source>
        <dbReference type="RuleBase" id="RU361146"/>
    </source>
</evidence>
<dbReference type="InterPro" id="IPR004014">
    <property type="entry name" value="ATPase_P-typ_cation-transptr_N"/>
</dbReference>
<evidence type="ECO:0000259" key="21">
    <source>
        <dbReference type="Pfam" id="PF00690"/>
    </source>
</evidence>
<keyword evidence="23" id="KW-1185">Reference proteome</keyword>
<dbReference type="InParanoid" id="A8NUM2"/>
<dbReference type="InterPro" id="IPR006068">
    <property type="entry name" value="ATPase_P-typ_cation-transptr_C"/>
</dbReference>
<sequence>METSNNEEPPSIPSINIVTDLASTTSLVNQDTSQRTASNAALLSPRTTFNTHDAPASPAESDAGSMSSAPPSPTLSSHSTGQFNTTLVLRDNKPETKTGLSSLALLSPEDASITSGSHLRRPSNATFASVTEVEGSDHGRSDVDLRHVPSTTTSVTHVDNSSSKIDKSDDESADGKKKKKKSKKDDESEGKTNHQLELEQDAAIDPTPFPFKPFQLAHMLDPKNLDTLVSFGGPAGLISGLGTDADRGLSTHPDFTSNPAASASKQSLGAGAGTAQRHDSEALEAVPAITLTAPSGAVSSPSPSEGPTKAQPVVATYDDRRRVYGSNILPTRPSKTLLQLMWLALKDKVLILLCFAAAISLALGIFQALRPKPEGHDEPAVEWVEGVAIIIAVSIVVIVGSLNDWQKERQFKVLNERKEERGVKVIRDGQEKEVLVGDIALVEPGEILPCDGIFLSGHNVKCDESGATGESDAIKKVTYEEVIQLHQKARAEGKDPHLLHSDCFMISGSKVLEGVGKYVVVAVGPKSFNGRIMMALRGDTENTPLQLKLNNLAELIAKIGSACGLIMFTALMIRFFVQLGRGIPERTPDEKGMAFVNILIISVTLVVVAVPEGLPLAVTLALAFATKRMTKENLLVRVLGSCETMANASVVCTDKTGTLTTNSMTVVAGSVGVHCKFVRRLEENAARTNADEVEKSSSGAVAIKSRKDFSLDQAELNTALPPSVRDLFNEAIAVNSTAFEDVDPESGETVFIGSKTETALLQFAKELGWANFKQTRDAAEVVQMVPFSSERKAMGVVIKLPNGGYRFYAKGASEILTRRCVNHIVVQKNGAENSDIVEVTEIDEAAQQNISRTIIFYANQTLRTIALCYRDFPSWPPAGSNLNEEHEVPYEELAQELTLIGITGIEDPLREGVRDSVTKCHRAGVSVKMCTGDNVLTARSIANQCGIFTPGGIIMEGPVFRKLTTPERIEIVPRLQVLARSSPEDKKVLVETLKSIGEVVGVTGDGTNDGPALKTANVGFSMGIAGTEVAKEASDIILMDDNFTSIVKAIMWGRCVNDAVRKFLQFQISTNVTAVVITFVSAVASEEETSVLSAVQLLWINIIMDTFAALALATDPATESLLDRKPDKKTAPLFSVDMYKMILMQSVYQILIILLFHFKGLDFLNLEHTVQNERMLKSLVFNAFVFAQIFNSVNCRRLDNKLNIFEGILKNPYFIGITLLEIVIQVVIMVVGGEVSGLGAAFSVTKIGGREWGISLALGVVSIPWGAVIRCLPNKYYYKFFDALGLFGKPEVLPTTAPGREGWGGAFSMVQDNLKTFANIRGARLRSSSFAMKSRNARPDQDPAPVTSIMTIAPTMIMAAAVAGATYKQSGSLSDPAGTDPSKSSAALWEGKLQIHPDTPQDDPVYQHISAANRAGGT</sequence>
<keyword evidence="13 17" id="KW-0406">Ion transport</keyword>
<dbReference type="Gene3D" id="3.40.1110.10">
    <property type="entry name" value="Calcium-transporting ATPase, cytoplasmic domain N"/>
    <property type="match status" value="1"/>
</dbReference>
<dbReference type="InterPro" id="IPR023298">
    <property type="entry name" value="ATPase_P-typ_TM_dom_sf"/>
</dbReference>
<dbReference type="PRINTS" id="PR00119">
    <property type="entry name" value="CATATPASE"/>
</dbReference>
<dbReference type="OMA" id="YRMYVKG"/>
<keyword evidence="4 17" id="KW-0109">Calcium transport</keyword>
<dbReference type="InterPro" id="IPR036412">
    <property type="entry name" value="HAD-like_sf"/>
</dbReference>
<feature type="transmembrane region" description="Helical" evidence="17">
    <location>
        <begin position="597"/>
        <end position="625"/>
    </location>
</feature>
<keyword evidence="9 17" id="KW-0067">ATP-binding</keyword>
<keyword evidence="2 17" id="KW-0813">Transport</keyword>
<evidence type="ECO:0000256" key="18">
    <source>
        <dbReference type="SAM" id="MobiDB-lite"/>
    </source>
</evidence>
<dbReference type="NCBIfam" id="TIGR01494">
    <property type="entry name" value="ATPase_P-type"/>
    <property type="match status" value="1"/>
</dbReference>
<feature type="compositionally biased region" description="Polar residues" evidence="18">
    <location>
        <begin position="27"/>
        <end position="51"/>
    </location>
</feature>
<feature type="compositionally biased region" description="Basic and acidic residues" evidence="18">
    <location>
        <begin position="183"/>
        <end position="197"/>
    </location>
</feature>
<feature type="compositionally biased region" description="Polar residues" evidence="18">
    <location>
        <begin position="112"/>
        <end position="129"/>
    </location>
</feature>
<feature type="domain" description="Cation-transporting P-type ATPase C-terminal" evidence="20">
    <location>
        <begin position="1090"/>
        <end position="1270"/>
    </location>
</feature>
<keyword evidence="6" id="KW-0479">Metal-binding</keyword>
<dbReference type="EC" id="7.2.2.10" evidence="17"/>
<feature type="compositionally biased region" description="Basic and acidic residues" evidence="18">
    <location>
        <begin position="135"/>
        <end position="147"/>
    </location>
</feature>
<evidence type="ECO:0000256" key="16">
    <source>
        <dbReference type="ARBA" id="ARBA00048694"/>
    </source>
</evidence>
<keyword evidence="3" id="KW-0926">Vacuole</keyword>
<dbReference type="GO" id="GO:0006874">
    <property type="term" value="P:intracellular calcium ion homeostasis"/>
    <property type="evidence" value="ECO:0007669"/>
    <property type="project" value="TreeGrafter"/>
</dbReference>
<feature type="transmembrane region" description="Helical" evidence="17">
    <location>
        <begin position="1063"/>
        <end position="1084"/>
    </location>
</feature>
<dbReference type="SFLD" id="SFLDS00003">
    <property type="entry name" value="Haloacid_Dehalogenase"/>
    <property type="match status" value="1"/>
</dbReference>
<feature type="domain" description="Cation-transporting P-type ATPase N-terminal" evidence="21">
    <location>
        <begin position="317"/>
        <end position="360"/>
    </location>
</feature>
<evidence type="ECO:0000259" key="19">
    <source>
        <dbReference type="Pfam" id="PF00122"/>
    </source>
</evidence>
<evidence type="ECO:0000256" key="6">
    <source>
        <dbReference type="ARBA" id="ARBA00022723"/>
    </source>
</evidence>
<evidence type="ECO:0000256" key="5">
    <source>
        <dbReference type="ARBA" id="ARBA00022692"/>
    </source>
</evidence>
<evidence type="ECO:0000256" key="4">
    <source>
        <dbReference type="ARBA" id="ARBA00022568"/>
    </source>
</evidence>
<evidence type="ECO:0000256" key="10">
    <source>
        <dbReference type="ARBA" id="ARBA00022842"/>
    </source>
</evidence>
<dbReference type="EMBL" id="AACS02000004">
    <property type="protein sequence ID" value="EAU85299.1"/>
    <property type="molecule type" value="Genomic_DNA"/>
</dbReference>
<accession>A8NUM2</accession>
<dbReference type="InterPro" id="IPR023299">
    <property type="entry name" value="ATPase_P-typ_cyto_dom_N"/>
</dbReference>
<dbReference type="SUPFAM" id="SSF81653">
    <property type="entry name" value="Calcium ATPase, transduction domain A"/>
    <property type="match status" value="1"/>
</dbReference>
<dbReference type="SFLD" id="SFLDF00027">
    <property type="entry name" value="p-type_atpase"/>
    <property type="match status" value="1"/>
</dbReference>
<dbReference type="PANTHER" id="PTHR24093:SF369">
    <property type="entry name" value="CALCIUM-TRANSPORTING ATPASE"/>
    <property type="match status" value="1"/>
</dbReference>
<dbReference type="VEuPathDB" id="FungiDB:CC1G_07569"/>
<dbReference type="GO" id="GO:0005886">
    <property type="term" value="C:plasma membrane"/>
    <property type="evidence" value="ECO:0007669"/>
    <property type="project" value="TreeGrafter"/>
</dbReference>
<dbReference type="PROSITE" id="PS00154">
    <property type="entry name" value="ATPASE_E1_E2"/>
    <property type="match status" value="1"/>
</dbReference>
<evidence type="ECO:0000313" key="23">
    <source>
        <dbReference type="Proteomes" id="UP000001861"/>
    </source>
</evidence>
<feature type="region of interest" description="Disordered" evidence="18">
    <location>
        <begin position="27"/>
        <end position="206"/>
    </location>
</feature>
<dbReference type="Gene3D" id="3.40.50.1000">
    <property type="entry name" value="HAD superfamily/HAD-like"/>
    <property type="match status" value="1"/>
</dbReference>
<evidence type="ECO:0000259" key="20">
    <source>
        <dbReference type="Pfam" id="PF00689"/>
    </source>
</evidence>
<evidence type="ECO:0000256" key="1">
    <source>
        <dbReference type="ARBA" id="ARBA00004128"/>
    </source>
</evidence>
<evidence type="ECO:0000256" key="7">
    <source>
        <dbReference type="ARBA" id="ARBA00022741"/>
    </source>
</evidence>
<evidence type="ECO:0000256" key="3">
    <source>
        <dbReference type="ARBA" id="ARBA00022554"/>
    </source>
</evidence>
<dbReference type="InterPro" id="IPR006408">
    <property type="entry name" value="P-type_ATPase_IIB"/>
</dbReference>
<dbReference type="CDD" id="cd02081">
    <property type="entry name" value="P-type_ATPase_Ca_PMCA-like"/>
    <property type="match status" value="1"/>
</dbReference>
<dbReference type="SFLD" id="SFLDG00002">
    <property type="entry name" value="C1.7:_P-type_atpase_like"/>
    <property type="match status" value="1"/>
</dbReference>
<dbReference type="NCBIfam" id="TIGR01517">
    <property type="entry name" value="ATPase-IIB_Ca"/>
    <property type="match status" value="1"/>
</dbReference>
<feature type="compositionally biased region" description="Low complexity" evidence="18">
    <location>
        <begin position="148"/>
        <end position="163"/>
    </location>
</feature>
<dbReference type="InterPro" id="IPR023214">
    <property type="entry name" value="HAD_sf"/>
</dbReference>
<dbReference type="SUPFAM" id="SSF81665">
    <property type="entry name" value="Calcium ATPase, transmembrane domain M"/>
    <property type="match status" value="1"/>
</dbReference>
<evidence type="ECO:0000256" key="9">
    <source>
        <dbReference type="ARBA" id="ARBA00022840"/>
    </source>
</evidence>
<comment type="catalytic activity">
    <reaction evidence="16 17">
        <text>Ca(2+)(in) + ATP + H2O = Ca(2+)(out) + ADP + phosphate + H(+)</text>
        <dbReference type="Rhea" id="RHEA:18105"/>
        <dbReference type="ChEBI" id="CHEBI:15377"/>
        <dbReference type="ChEBI" id="CHEBI:15378"/>
        <dbReference type="ChEBI" id="CHEBI:29108"/>
        <dbReference type="ChEBI" id="CHEBI:30616"/>
        <dbReference type="ChEBI" id="CHEBI:43474"/>
        <dbReference type="ChEBI" id="CHEBI:456216"/>
        <dbReference type="EC" id="7.2.2.10"/>
    </reaction>
</comment>
<evidence type="ECO:0000256" key="13">
    <source>
        <dbReference type="ARBA" id="ARBA00023065"/>
    </source>
</evidence>
<feature type="compositionally biased region" description="Polar residues" evidence="18">
    <location>
        <begin position="253"/>
        <end position="267"/>
    </location>
</feature>
<evidence type="ECO:0000256" key="2">
    <source>
        <dbReference type="ARBA" id="ARBA00022448"/>
    </source>
</evidence>
<feature type="transmembrane region" description="Helical" evidence="17">
    <location>
        <begin position="1096"/>
        <end position="1117"/>
    </location>
</feature>
<dbReference type="Pfam" id="PF00122">
    <property type="entry name" value="E1-E2_ATPase"/>
    <property type="match status" value="1"/>
</dbReference>
<dbReference type="FunCoup" id="A8NUM2">
    <property type="interactions" value="339"/>
</dbReference>
<dbReference type="Proteomes" id="UP000001861">
    <property type="component" value="Unassembled WGS sequence"/>
</dbReference>
<dbReference type="InterPro" id="IPR001757">
    <property type="entry name" value="P_typ_ATPase"/>
</dbReference>
<comment type="subcellular location">
    <subcellularLocation>
        <location evidence="17">Membrane</location>
        <topology evidence="17">Multi-pass membrane protein</topology>
    </subcellularLocation>
    <subcellularLocation>
        <location evidence="1">Vacuole membrane</location>
        <topology evidence="1">Multi-pass membrane protein</topology>
    </subcellularLocation>
</comment>
<comment type="function">
    <text evidence="17">Catalyzes the hydrolysis of ATP coupled with the transport of calcium.</text>
</comment>
<dbReference type="Pfam" id="PF00689">
    <property type="entry name" value="Cation_ATPase_C"/>
    <property type="match status" value="1"/>
</dbReference>
<feature type="transmembrane region" description="Helical" evidence="17">
    <location>
        <begin position="1213"/>
        <end position="1232"/>
    </location>
</feature>
<feature type="transmembrane region" description="Helical" evidence="17">
    <location>
        <begin position="555"/>
        <end position="577"/>
    </location>
</feature>
<feature type="compositionally biased region" description="Polar residues" evidence="18">
    <location>
        <begin position="64"/>
        <end position="87"/>
    </location>
</feature>
<protein>
    <recommendedName>
        <fullName evidence="17">Calcium-transporting ATPase</fullName>
        <ecNumber evidence="17">7.2.2.10</ecNumber>
    </recommendedName>
</protein>
<dbReference type="FunFam" id="1.20.1110.10:FF:000039">
    <property type="entry name" value="Calcium-transporting ATPase"/>
    <property type="match status" value="1"/>
</dbReference>
<dbReference type="FunFam" id="2.70.150.10:FF:000028">
    <property type="entry name" value="Calcium-transporting ATPase"/>
    <property type="match status" value="1"/>
</dbReference>
<evidence type="ECO:0000313" key="22">
    <source>
        <dbReference type="EMBL" id="EAU85299.1"/>
    </source>
</evidence>
<dbReference type="GO" id="GO:0005524">
    <property type="term" value="F:ATP binding"/>
    <property type="evidence" value="ECO:0007669"/>
    <property type="project" value="UniProtKB-KW"/>
</dbReference>
<evidence type="ECO:0000256" key="11">
    <source>
        <dbReference type="ARBA" id="ARBA00022967"/>
    </source>
</evidence>
<dbReference type="Gene3D" id="1.20.1110.10">
    <property type="entry name" value="Calcium-transporting ATPase, transmembrane domain"/>
    <property type="match status" value="1"/>
</dbReference>
<dbReference type="SUPFAM" id="SSF81660">
    <property type="entry name" value="Metal cation-transporting ATPase, ATP-binding domain N"/>
    <property type="match status" value="1"/>
</dbReference>
<dbReference type="FunFam" id="3.40.50.1000:FF:000018">
    <property type="entry name" value="Calcium-transporting ATPase"/>
    <property type="match status" value="1"/>
</dbReference>
<dbReference type="GO" id="GO:0005388">
    <property type="term" value="F:P-type calcium transporter activity"/>
    <property type="evidence" value="ECO:0007669"/>
    <property type="project" value="UniProtKB-EC"/>
</dbReference>
<feature type="transmembrane region" description="Helical" evidence="17">
    <location>
        <begin position="1138"/>
        <end position="1156"/>
    </location>
</feature>
<dbReference type="eggNOG" id="KOG0204">
    <property type="taxonomic scope" value="Eukaryota"/>
</dbReference>
<dbReference type="GO" id="GO:0016887">
    <property type="term" value="F:ATP hydrolysis activity"/>
    <property type="evidence" value="ECO:0007669"/>
    <property type="project" value="InterPro"/>
</dbReference>
<evidence type="ECO:0000256" key="12">
    <source>
        <dbReference type="ARBA" id="ARBA00022989"/>
    </source>
</evidence>
<dbReference type="InterPro" id="IPR044492">
    <property type="entry name" value="P_typ_ATPase_HD_dom"/>
</dbReference>
<evidence type="ECO:0000256" key="14">
    <source>
        <dbReference type="ARBA" id="ARBA00023136"/>
    </source>
</evidence>
<keyword evidence="11" id="KW-1278">Translocase</keyword>
<organism evidence="22 23">
    <name type="scientific">Coprinopsis cinerea (strain Okayama-7 / 130 / ATCC MYA-4618 / FGSC 9003)</name>
    <name type="common">Inky cap fungus</name>
    <name type="synonym">Hormographiella aspergillata</name>
    <dbReference type="NCBI Taxonomy" id="240176"/>
    <lineage>
        <taxon>Eukaryota</taxon>
        <taxon>Fungi</taxon>
        <taxon>Dikarya</taxon>
        <taxon>Basidiomycota</taxon>
        <taxon>Agaricomycotina</taxon>
        <taxon>Agaricomycetes</taxon>
        <taxon>Agaricomycetidae</taxon>
        <taxon>Agaricales</taxon>
        <taxon>Agaricineae</taxon>
        <taxon>Psathyrellaceae</taxon>
        <taxon>Coprinopsis</taxon>
    </lineage>
</organism>
<feature type="region of interest" description="Disordered" evidence="18">
    <location>
        <begin position="248"/>
        <end position="279"/>
    </location>
</feature>
<dbReference type="KEGG" id="cci:CC1G_07569"/>
<dbReference type="GeneID" id="6013029"/>
<feature type="transmembrane region" description="Helical" evidence="17">
    <location>
        <begin position="381"/>
        <end position="402"/>
    </location>
</feature>
<dbReference type="STRING" id="240176.A8NUM2"/>
<dbReference type="OrthoDB" id="3352408at2759"/>
<keyword evidence="10" id="KW-0460">Magnesium</keyword>
<feature type="transmembrane region" description="Helical" evidence="17">
    <location>
        <begin position="1252"/>
        <end position="1272"/>
    </location>
</feature>
<dbReference type="RefSeq" id="XP_001836486.1">
    <property type="nucleotide sequence ID" value="XM_001836434.2"/>
</dbReference>
<dbReference type="PRINTS" id="PR00120">
    <property type="entry name" value="HATPASE"/>
</dbReference>
<dbReference type="InterPro" id="IPR018303">
    <property type="entry name" value="ATPase_P-typ_P_site"/>
</dbReference>
<keyword evidence="8 17" id="KW-0106">Calcium</keyword>
<evidence type="ECO:0000256" key="8">
    <source>
        <dbReference type="ARBA" id="ARBA00022837"/>
    </source>
</evidence>
<dbReference type="InterPro" id="IPR008250">
    <property type="entry name" value="ATPase_P-typ_transduc_dom_A_sf"/>
</dbReference>
<feature type="transmembrane region" description="Helical" evidence="17">
    <location>
        <begin position="1176"/>
        <end position="1193"/>
    </location>
</feature>
<dbReference type="PANTHER" id="PTHR24093">
    <property type="entry name" value="CATION TRANSPORTING ATPASE"/>
    <property type="match status" value="1"/>
</dbReference>
<keyword evidence="14 17" id="KW-0472">Membrane</keyword>
<comment type="similarity">
    <text evidence="15 17">Belongs to the cation transport ATPase (P-type) (TC 3.A.3) family.</text>
</comment>
<dbReference type="InterPro" id="IPR059000">
    <property type="entry name" value="ATPase_P-type_domA"/>
</dbReference>
<name>A8NUM2_COPC7</name>